<dbReference type="InterPro" id="IPR012338">
    <property type="entry name" value="Beta-lactam/transpept-like"/>
</dbReference>
<dbReference type="InterPro" id="IPR036138">
    <property type="entry name" value="PBP_dimer_sf"/>
</dbReference>
<keyword evidence="5 11" id="KW-0812">Transmembrane</keyword>
<keyword evidence="7" id="KW-0573">Peptidoglycan synthesis</keyword>
<evidence type="ECO:0000256" key="1">
    <source>
        <dbReference type="ARBA" id="ARBA00004167"/>
    </source>
</evidence>
<name>A0A6I1MIH5_9CLOT</name>
<dbReference type="PANTHER" id="PTHR30627">
    <property type="entry name" value="PEPTIDOGLYCAN D,D-TRANSPEPTIDASE"/>
    <property type="match status" value="1"/>
</dbReference>
<sequence length="989" mass="111998">MKNNKKKKKPINRFTVLIGIMSIIFIGILCRLVYLQVFKYDDYKERANTRARRFLSDTAPRGKIYDSEGNVLATNKQTYTLTFTETDESKANFYSTMDKVYEMLSKNEEKMQDKFQLKLDENNKFYFDFNVSSEEQRIALELRFKKDRGLNEKVKIELQKQGAIPKGEGDLTVEDEEKIDEKLLQITPEETFDYLLKQYSIYYALDEFKKNPNYNKDEALKAKAKEYASLTGKEIRDILLKYYDLGQLRRYVVVKDAIKMQSFSGFKPVNIASNIKEQTAFIFYQKLNDLPGVDVDLEPIRYYPYNELASSVLGYVSSINSDNKSKYEERGYDVSTDMIGKAGIESAFESTLRGTKGGTTVKVNSAGRKTDELFALETYPGKNVHLSIDKNIQYAAETMLKHQLSYLQNTFRGNVNTTMATRGATVAIEVDTGRVLALASYPNFDPNIFAEGELSPELSKQYFNPDLESFGKEFIDKHSLKQSVDDLFPKNKYGQREDKYDIYPKPFYNYATMGLIPPGSTFKPMSSVVALEEGVFTPDESIYVSGKYFTKYPHIFGKTPPKDGNAYGVIDVKTALKKSSNSYYYDSAVRLYEKYKEKGEPIEGLNSIAKYAWKFGLGVPPNSKEKKATGIEIAENFGSVYNFEQYKEQRIYYAKWDLVNALEAGVFPNRGVNFIPVDIAKNDSDSEDLAEIKANIKKLVTDKLKNVNAKDSLAKDYEEIKTSLTNKLNELYKVSGKYKNSIDQSGKNIEDVINKTASEITTWVVYSMPGEIVNPVELANASIGQGMNAFSPVQLVNYIATLANGGTRHKVHLVDKITDTDGKVVEDFKPEVEDSIKISESTLAAIKEGMRKVNHESGGSGYQTFSRFPITTGGKTGTATFRNDQDQYGRTDFGVYVSFAPLDKPKIAVAVVIYDGGHGYFGAPVARSIYETYFRDELKAKYPSYKPITMDGISYDYTLNPPLENKKDLDLDKGNINVTEKISDIKQEE</sequence>
<dbReference type="Gene3D" id="3.40.710.10">
    <property type="entry name" value="DD-peptidase/beta-lactamase superfamily"/>
    <property type="match status" value="2"/>
</dbReference>
<evidence type="ECO:0000256" key="7">
    <source>
        <dbReference type="ARBA" id="ARBA00022984"/>
    </source>
</evidence>
<accession>A0A6I1MIH5</accession>
<feature type="domain" description="Penicillin-binding protein transpeptidase" evidence="12">
    <location>
        <begin position="776"/>
        <end position="930"/>
    </location>
</feature>
<evidence type="ECO:0000256" key="11">
    <source>
        <dbReference type="SAM" id="Phobius"/>
    </source>
</evidence>
<evidence type="ECO:0000256" key="6">
    <source>
        <dbReference type="ARBA" id="ARBA00022960"/>
    </source>
</evidence>
<feature type="transmembrane region" description="Helical" evidence="11">
    <location>
        <begin position="12"/>
        <end position="34"/>
    </location>
</feature>
<dbReference type="Proteomes" id="UP000430345">
    <property type="component" value="Unassembled WGS sequence"/>
</dbReference>
<keyword evidence="8 11" id="KW-1133">Transmembrane helix</keyword>
<feature type="domain" description="Penicillin-binding protein dimerisation" evidence="13">
    <location>
        <begin position="58"/>
        <end position="372"/>
    </location>
</feature>
<dbReference type="InterPro" id="IPR001460">
    <property type="entry name" value="PCN-bd_Tpept"/>
</dbReference>
<dbReference type="InterPro" id="IPR050515">
    <property type="entry name" value="Beta-lactam/transpept"/>
</dbReference>
<evidence type="ECO:0000259" key="12">
    <source>
        <dbReference type="Pfam" id="PF00905"/>
    </source>
</evidence>
<dbReference type="Pfam" id="PF03717">
    <property type="entry name" value="PBP_dimer"/>
    <property type="match status" value="1"/>
</dbReference>
<evidence type="ECO:0000256" key="9">
    <source>
        <dbReference type="ARBA" id="ARBA00023136"/>
    </source>
</evidence>
<protein>
    <submittedName>
        <fullName evidence="14">Penicillin-binding protein</fullName>
    </submittedName>
</protein>
<comment type="similarity">
    <text evidence="3">Belongs to the transpeptidase family.</text>
</comment>
<organism evidence="14 15">
    <name type="scientific">Clostridium tarantellae</name>
    <dbReference type="NCBI Taxonomy" id="39493"/>
    <lineage>
        <taxon>Bacteria</taxon>
        <taxon>Bacillati</taxon>
        <taxon>Bacillota</taxon>
        <taxon>Clostridia</taxon>
        <taxon>Eubacteriales</taxon>
        <taxon>Clostridiaceae</taxon>
        <taxon>Clostridium</taxon>
    </lineage>
</organism>
<evidence type="ECO:0000259" key="13">
    <source>
        <dbReference type="Pfam" id="PF03717"/>
    </source>
</evidence>
<dbReference type="SUPFAM" id="SSF56519">
    <property type="entry name" value="Penicillin binding protein dimerisation domain"/>
    <property type="match status" value="1"/>
</dbReference>
<dbReference type="Pfam" id="PF00905">
    <property type="entry name" value="Transpeptidase"/>
    <property type="match status" value="2"/>
</dbReference>
<evidence type="ECO:0000256" key="4">
    <source>
        <dbReference type="ARBA" id="ARBA00022475"/>
    </source>
</evidence>
<dbReference type="GO" id="GO:0071972">
    <property type="term" value="F:peptidoglycan L,D-transpeptidase activity"/>
    <property type="evidence" value="ECO:0007669"/>
    <property type="project" value="TreeGrafter"/>
</dbReference>
<feature type="domain" description="Penicillin-binding protein transpeptidase" evidence="12">
    <location>
        <begin position="423"/>
        <end position="630"/>
    </location>
</feature>
<dbReference type="GO" id="GO:0008360">
    <property type="term" value="P:regulation of cell shape"/>
    <property type="evidence" value="ECO:0007669"/>
    <property type="project" value="UniProtKB-KW"/>
</dbReference>
<dbReference type="AlphaFoldDB" id="A0A6I1MIH5"/>
<dbReference type="InterPro" id="IPR005311">
    <property type="entry name" value="PBP_dimer"/>
</dbReference>
<dbReference type="EMBL" id="WHJC01000009">
    <property type="protein sequence ID" value="MPQ42493.1"/>
    <property type="molecule type" value="Genomic_DNA"/>
</dbReference>
<reference evidence="14 15" key="1">
    <citation type="submission" date="2019-10" db="EMBL/GenBank/DDBJ databases">
        <title>The Genome Sequence of Clostridium tarantellae Isolated from Fish Brain.</title>
        <authorList>
            <person name="Bano L."/>
            <person name="Kiel M."/>
            <person name="Sales G."/>
            <person name="Doxey A.C."/>
            <person name="Mansfield M.J."/>
            <person name="Schiavone M."/>
            <person name="Rossetto O."/>
            <person name="Pirazzini M."/>
            <person name="Dobrindt U."/>
            <person name="Montecucco C."/>
        </authorList>
    </citation>
    <scope>NUCLEOTIDE SEQUENCE [LARGE SCALE GENOMIC DNA]</scope>
    <source>
        <strain evidence="14 15">DSM 3997</strain>
    </source>
</reference>
<keyword evidence="10" id="KW-0961">Cell wall biogenesis/degradation</keyword>
<evidence type="ECO:0000256" key="5">
    <source>
        <dbReference type="ARBA" id="ARBA00022692"/>
    </source>
</evidence>
<dbReference type="SUPFAM" id="SSF56601">
    <property type="entry name" value="beta-lactamase/transpeptidase-like"/>
    <property type="match status" value="1"/>
</dbReference>
<evidence type="ECO:0000256" key="3">
    <source>
        <dbReference type="ARBA" id="ARBA00007171"/>
    </source>
</evidence>
<dbReference type="GO" id="GO:0071555">
    <property type="term" value="P:cell wall organization"/>
    <property type="evidence" value="ECO:0007669"/>
    <property type="project" value="UniProtKB-KW"/>
</dbReference>
<dbReference type="GO" id="GO:0009252">
    <property type="term" value="P:peptidoglycan biosynthetic process"/>
    <property type="evidence" value="ECO:0007669"/>
    <property type="project" value="UniProtKB-KW"/>
</dbReference>
<comment type="caution">
    <text evidence="14">The sequence shown here is derived from an EMBL/GenBank/DDBJ whole genome shotgun (WGS) entry which is preliminary data.</text>
</comment>
<evidence type="ECO:0000256" key="2">
    <source>
        <dbReference type="ARBA" id="ARBA00004236"/>
    </source>
</evidence>
<dbReference type="OrthoDB" id="9757901at2"/>
<proteinExistence type="inferred from homology"/>
<evidence type="ECO:0000256" key="8">
    <source>
        <dbReference type="ARBA" id="ARBA00022989"/>
    </source>
</evidence>
<keyword evidence="15" id="KW-1185">Reference proteome</keyword>
<dbReference type="Gene3D" id="1.10.10.1230">
    <property type="entry name" value="Penicillin-binding protein, N-terminal non-catalytic domain, head sub-domain"/>
    <property type="match status" value="1"/>
</dbReference>
<dbReference type="Gene3D" id="3.90.1310.10">
    <property type="entry name" value="Penicillin-binding protein 2a (Domain 2)"/>
    <property type="match status" value="2"/>
</dbReference>
<keyword evidence="6" id="KW-0133">Cell shape</keyword>
<evidence type="ECO:0000313" key="14">
    <source>
        <dbReference type="EMBL" id="MPQ42493.1"/>
    </source>
</evidence>
<comment type="subcellular location">
    <subcellularLocation>
        <location evidence="2">Cell membrane</location>
    </subcellularLocation>
    <subcellularLocation>
        <location evidence="1">Membrane</location>
        <topology evidence="1">Single-pass membrane protein</topology>
    </subcellularLocation>
</comment>
<evidence type="ECO:0000313" key="15">
    <source>
        <dbReference type="Proteomes" id="UP000430345"/>
    </source>
</evidence>
<dbReference type="PANTHER" id="PTHR30627:SF2">
    <property type="entry name" value="PEPTIDOGLYCAN D,D-TRANSPEPTIDASE MRDA"/>
    <property type="match status" value="1"/>
</dbReference>
<dbReference type="GO" id="GO:0008658">
    <property type="term" value="F:penicillin binding"/>
    <property type="evidence" value="ECO:0007669"/>
    <property type="project" value="InterPro"/>
</dbReference>
<dbReference type="GO" id="GO:0005886">
    <property type="term" value="C:plasma membrane"/>
    <property type="evidence" value="ECO:0007669"/>
    <property type="project" value="UniProtKB-SubCell"/>
</dbReference>
<evidence type="ECO:0000256" key="10">
    <source>
        <dbReference type="ARBA" id="ARBA00023316"/>
    </source>
</evidence>
<dbReference type="RefSeq" id="WP_152887164.1">
    <property type="nucleotide sequence ID" value="NZ_WHJC01000009.1"/>
</dbReference>
<keyword evidence="9 11" id="KW-0472">Membrane</keyword>
<gene>
    <name evidence="14" type="ORF">GBZ86_01750</name>
</gene>
<keyword evidence="4" id="KW-1003">Cell membrane</keyword>